<dbReference type="AlphaFoldDB" id="A0A8J6CGB0"/>
<feature type="repeat" description="ANK" evidence="3">
    <location>
        <begin position="140"/>
        <end position="166"/>
    </location>
</feature>
<feature type="repeat" description="ANK" evidence="3">
    <location>
        <begin position="107"/>
        <end position="139"/>
    </location>
</feature>
<dbReference type="InterPro" id="IPR002110">
    <property type="entry name" value="Ankyrin_rpt"/>
</dbReference>
<dbReference type="PRINTS" id="PR01415">
    <property type="entry name" value="ANKYRIN"/>
</dbReference>
<dbReference type="PANTHER" id="PTHR24166:SF48">
    <property type="entry name" value="PROTEIN VAPYRIN"/>
    <property type="match status" value="1"/>
</dbReference>
<dbReference type="SMART" id="SM00248">
    <property type="entry name" value="ANK"/>
    <property type="match status" value="11"/>
</dbReference>
<dbReference type="PROSITE" id="PS50088">
    <property type="entry name" value="ANK_REPEAT"/>
    <property type="match status" value="6"/>
</dbReference>
<dbReference type="PANTHER" id="PTHR24166">
    <property type="entry name" value="ROLLING PEBBLES, ISOFORM B"/>
    <property type="match status" value="1"/>
</dbReference>
<dbReference type="Gene3D" id="1.25.40.20">
    <property type="entry name" value="Ankyrin repeat-containing domain"/>
    <property type="match status" value="4"/>
</dbReference>
<keyword evidence="1" id="KW-0677">Repeat</keyword>
<dbReference type="SUPFAM" id="SSF48403">
    <property type="entry name" value="Ankyrin repeat"/>
    <property type="match status" value="2"/>
</dbReference>
<reference evidence="5" key="1">
    <citation type="submission" date="2021-05" db="EMBL/GenBank/DDBJ databases">
        <title>The genome of the haptophyte Pavlova lutheri (Diacronema luteri, Pavlovales) - a model for lipid biosynthesis in eukaryotic algae.</title>
        <authorList>
            <person name="Hulatt C.J."/>
            <person name="Posewitz M.C."/>
        </authorList>
    </citation>
    <scope>NUCLEOTIDE SEQUENCE</scope>
    <source>
        <strain evidence="5">NIVA-4/92</strain>
    </source>
</reference>
<dbReference type="PROSITE" id="PS50297">
    <property type="entry name" value="ANK_REP_REGION"/>
    <property type="match status" value="6"/>
</dbReference>
<dbReference type="Proteomes" id="UP000751190">
    <property type="component" value="Unassembled WGS sequence"/>
</dbReference>
<protein>
    <submittedName>
        <fullName evidence="5">Uncharacterized protein</fullName>
    </submittedName>
</protein>
<feature type="region of interest" description="Disordered" evidence="4">
    <location>
        <begin position="415"/>
        <end position="434"/>
    </location>
</feature>
<evidence type="ECO:0000256" key="1">
    <source>
        <dbReference type="ARBA" id="ARBA00022737"/>
    </source>
</evidence>
<comment type="caution">
    <text evidence="5">The sequence shown here is derived from an EMBL/GenBank/DDBJ whole genome shotgun (WGS) entry which is preliminary data.</text>
</comment>
<evidence type="ECO:0000313" key="5">
    <source>
        <dbReference type="EMBL" id="KAG8466523.1"/>
    </source>
</evidence>
<keyword evidence="2 3" id="KW-0040">ANK repeat</keyword>
<evidence type="ECO:0000256" key="2">
    <source>
        <dbReference type="ARBA" id="ARBA00023043"/>
    </source>
</evidence>
<evidence type="ECO:0000256" key="3">
    <source>
        <dbReference type="PROSITE-ProRule" id="PRU00023"/>
    </source>
</evidence>
<dbReference type="Pfam" id="PF12796">
    <property type="entry name" value="Ank_2"/>
    <property type="match status" value="3"/>
</dbReference>
<dbReference type="InterPro" id="IPR050889">
    <property type="entry name" value="Dendritic_Spine_Reg/Scaffold"/>
</dbReference>
<feature type="repeat" description="ANK" evidence="3">
    <location>
        <begin position="239"/>
        <end position="271"/>
    </location>
</feature>
<feature type="repeat" description="ANK" evidence="3">
    <location>
        <begin position="339"/>
        <end position="371"/>
    </location>
</feature>
<dbReference type="OrthoDB" id="20872at2759"/>
<feature type="repeat" description="ANK" evidence="3">
    <location>
        <begin position="306"/>
        <end position="338"/>
    </location>
</feature>
<feature type="region of interest" description="Disordered" evidence="4">
    <location>
        <begin position="369"/>
        <end position="401"/>
    </location>
</feature>
<evidence type="ECO:0000256" key="4">
    <source>
        <dbReference type="SAM" id="MobiDB-lite"/>
    </source>
</evidence>
<dbReference type="OMA" id="MVACAND"/>
<organism evidence="5 6">
    <name type="scientific">Diacronema lutheri</name>
    <name type="common">Unicellular marine alga</name>
    <name type="synonym">Monochrysis lutheri</name>
    <dbReference type="NCBI Taxonomy" id="2081491"/>
    <lineage>
        <taxon>Eukaryota</taxon>
        <taxon>Haptista</taxon>
        <taxon>Haptophyta</taxon>
        <taxon>Pavlovophyceae</taxon>
        <taxon>Pavlovales</taxon>
        <taxon>Pavlovaceae</taxon>
        <taxon>Diacronema</taxon>
    </lineage>
</organism>
<evidence type="ECO:0000313" key="6">
    <source>
        <dbReference type="Proteomes" id="UP000751190"/>
    </source>
</evidence>
<sequence length="645" mass="66778">MGRAAERTAAARLCSGHAIAPSRALRVSAARASATTAAVGAVVARLSGPLAPAHAAPVLQLPSGSARVGADEFSPLLHAAHAGDGDCVSRLLAIAPPCAADCGRTRDGRTALMLAASAGHAPVVDELLRAGADVELTDWDGWTALMLACENGHERAACALLSHGASPARGEGEGWTALLVSCESGHWACAALLLDARASVEQADRHGGTALMVACQEGHFECVRLLLEHGASVQAANLDGGTALMVACQEGHLECVRLLLEHGAQLSHSGANGAPQLLMASCNEGHVECAALLLRRGADACGANEDGGTALMVACQEGHLACVRLLLEHGADANQPNLDGWTALMMACQEGHIECVRLLLERSAQPTVTAPPLPAKGVVPSADARAAEAEARATPHAPPRALSAATPVRGLAVPAVGPSAGVRRPPPPPDVNQANNDGGTALAIACADADLQVVQLLCAHGALRFFPNGQTAELVARAAARRRAPGDVASAMLRWLRETRDWATRLHHVELLSSQTAKELLRAGADVHSHTSAPDAPTPVSLARALAAGGRAPLGSAADLILRAAQPWCPHTHALFPRAARERARELVIVGYLLAAQPRFAAVSRQVQDVWVAHVMPHAVRRPPPARSAFAQSWRRTFAGAAQCE</sequence>
<dbReference type="InterPro" id="IPR036770">
    <property type="entry name" value="Ankyrin_rpt-contain_sf"/>
</dbReference>
<accession>A0A8J6CGB0</accession>
<keyword evidence="6" id="KW-1185">Reference proteome</keyword>
<feature type="repeat" description="ANK" evidence="3">
    <location>
        <begin position="206"/>
        <end position="238"/>
    </location>
</feature>
<proteinExistence type="predicted"/>
<dbReference type="EMBL" id="JAGTXO010000007">
    <property type="protein sequence ID" value="KAG8466523.1"/>
    <property type="molecule type" value="Genomic_DNA"/>
</dbReference>
<gene>
    <name evidence="5" type="ORF">KFE25_007902</name>
</gene>
<name>A0A8J6CGB0_DIALT</name>